<reference evidence="5" key="2">
    <citation type="submission" date="2025-08" db="UniProtKB">
        <authorList>
            <consortium name="RefSeq"/>
        </authorList>
    </citation>
    <scope>IDENTIFICATION</scope>
    <source>
        <strain evidence="5">S238N-H82</strain>
        <tissue evidence="5">Testes</tissue>
    </source>
</reference>
<dbReference type="SMART" id="SM00054">
    <property type="entry name" value="EFh"/>
    <property type="match status" value="4"/>
</dbReference>
<dbReference type="SUPFAM" id="SSF47473">
    <property type="entry name" value="EF-hand"/>
    <property type="match status" value="1"/>
</dbReference>
<evidence type="ECO:0000256" key="1">
    <source>
        <dbReference type="ARBA" id="ARBA00022737"/>
    </source>
</evidence>
<dbReference type="InterPro" id="IPR050145">
    <property type="entry name" value="Centrin_CML-like"/>
</dbReference>
<dbReference type="Gene3D" id="1.10.238.10">
    <property type="entry name" value="EF-hand"/>
    <property type="match status" value="2"/>
</dbReference>
<sequence>MALPADENPYEQIKRFFLSDDNLDGKVTAEELIKFADKMDENISEEKKQEYRDWVKTIDTDGDGAVSVQEFFVLVEKEIKPYIFKQFDKDGSGYITKDELRQGMAAEGREVTDEELDLALKEMDTDKDGKINYEEFAKSINM</sequence>
<proteinExistence type="predicted"/>
<dbReference type="Pfam" id="PF13499">
    <property type="entry name" value="EF-hand_7"/>
    <property type="match status" value="2"/>
</dbReference>
<dbReference type="InterPro" id="IPR011992">
    <property type="entry name" value="EF-hand-dom_pair"/>
</dbReference>
<dbReference type="KEGG" id="bfo:118427670"/>
<dbReference type="RefSeq" id="XP_035693459.1">
    <property type="nucleotide sequence ID" value="XM_035837566.1"/>
</dbReference>
<feature type="domain" description="EF-hand" evidence="3">
    <location>
        <begin position="111"/>
        <end position="142"/>
    </location>
</feature>
<protein>
    <submittedName>
        <fullName evidence="5">Calmodulin-like protein 5</fullName>
    </submittedName>
</protein>
<gene>
    <name evidence="5" type="primary">LOC118427670</name>
</gene>
<evidence type="ECO:0000313" key="5">
    <source>
        <dbReference type="RefSeq" id="XP_035693459.1"/>
    </source>
</evidence>
<dbReference type="InterPro" id="IPR018247">
    <property type="entry name" value="EF_Hand_1_Ca_BS"/>
</dbReference>
<dbReference type="PANTHER" id="PTHR23050">
    <property type="entry name" value="CALCIUM BINDING PROTEIN"/>
    <property type="match status" value="1"/>
</dbReference>
<dbReference type="OrthoDB" id="26525at2759"/>
<dbReference type="GeneID" id="118427670"/>
<evidence type="ECO:0000313" key="4">
    <source>
        <dbReference type="Proteomes" id="UP000001554"/>
    </source>
</evidence>
<keyword evidence="2" id="KW-0106">Calcium</keyword>
<dbReference type="FunFam" id="1.10.238.10:FF:000003">
    <property type="entry name" value="Calmodulin A"/>
    <property type="match status" value="1"/>
</dbReference>
<feature type="domain" description="EF-hand" evidence="3">
    <location>
        <begin position="75"/>
        <end position="110"/>
    </location>
</feature>
<accession>A0A9J7M3D5</accession>
<dbReference type="InterPro" id="IPR002048">
    <property type="entry name" value="EF_hand_dom"/>
</dbReference>
<organism evidence="4 5">
    <name type="scientific">Branchiostoma floridae</name>
    <name type="common">Florida lancelet</name>
    <name type="synonym">Amphioxus</name>
    <dbReference type="NCBI Taxonomy" id="7739"/>
    <lineage>
        <taxon>Eukaryota</taxon>
        <taxon>Metazoa</taxon>
        <taxon>Chordata</taxon>
        <taxon>Cephalochordata</taxon>
        <taxon>Leptocardii</taxon>
        <taxon>Amphioxiformes</taxon>
        <taxon>Branchiostomatidae</taxon>
        <taxon>Branchiostoma</taxon>
    </lineage>
</organism>
<evidence type="ECO:0000259" key="3">
    <source>
        <dbReference type="PROSITE" id="PS50222"/>
    </source>
</evidence>
<dbReference type="PROSITE" id="PS00018">
    <property type="entry name" value="EF_HAND_1"/>
    <property type="match status" value="2"/>
</dbReference>
<dbReference type="PROSITE" id="PS50222">
    <property type="entry name" value="EF_HAND_2"/>
    <property type="match status" value="2"/>
</dbReference>
<dbReference type="CDD" id="cd00051">
    <property type="entry name" value="EFh"/>
    <property type="match status" value="1"/>
</dbReference>
<dbReference type="Proteomes" id="UP000001554">
    <property type="component" value="Chromosome 12"/>
</dbReference>
<name>A0A9J7M3D5_BRAFL</name>
<keyword evidence="1" id="KW-0677">Repeat</keyword>
<dbReference type="GO" id="GO:0005509">
    <property type="term" value="F:calcium ion binding"/>
    <property type="evidence" value="ECO:0007669"/>
    <property type="project" value="InterPro"/>
</dbReference>
<keyword evidence="4" id="KW-1185">Reference proteome</keyword>
<dbReference type="AlphaFoldDB" id="A0A9J7M3D5"/>
<evidence type="ECO:0000256" key="2">
    <source>
        <dbReference type="ARBA" id="ARBA00022837"/>
    </source>
</evidence>
<reference evidence="4" key="1">
    <citation type="journal article" date="2020" name="Nat. Ecol. Evol.">
        <title>Deeply conserved synteny resolves early events in vertebrate evolution.</title>
        <authorList>
            <person name="Simakov O."/>
            <person name="Marletaz F."/>
            <person name="Yue J.X."/>
            <person name="O'Connell B."/>
            <person name="Jenkins J."/>
            <person name="Brandt A."/>
            <person name="Calef R."/>
            <person name="Tung C.H."/>
            <person name="Huang T.K."/>
            <person name="Schmutz J."/>
            <person name="Satoh N."/>
            <person name="Yu J.K."/>
            <person name="Putnam N.H."/>
            <person name="Green R.E."/>
            <person name="Rokhsar D.S."/>
        </authorList>
    </citation>
    <scope>NUCLEOTIDE SEQUENCE [LARGE SCALE GENOMIC DNA]</scope>
    <source>
        <strain evidence="4">S238N-H82</strain>
    </source>
</reference>